<keyword evidence="3" id="KW-1133">Transmembrane helix</keyword>
<dbReference type="GO" id="GO:0007031">
    <property type="term" value="P:peroxisome organization"/>
    <property type="evidence" value="ECO:0007669"/>
    <property type="project" value="TreeGrafter"/>
</dbReference>
<proteinExistence type="predicted"/>
<dbReference type="PANTHER" id="PTHR31679:SF2">
    <property type="entry name" value="PEROXISOMAL MEMBRANE PROTEIN PEX30-RELATED"/>
    <property type="match status" value="1"/>
</dbReference>
<organism evidence="8 9">
    <name type="scientific">Hyphodiscus hymeniophilus</name>
    <dbReference type="NCBI Taxonomy" id="353542"/>
    <lineage>
        <taxon>Eukaryota</taxon>
        <taxon>Fungi</taxon>
        <taxon>Dikarya</taxon>
        <taxon>Ascomycota</taxon>
        <taxon>Pezizomycotina</taxon>
        <taxon>Leotiomycetes</taxon>
        <taxon>Helotiales</taxon>
        <taxon>Hyphodiscaceae</taxon>
        <taxon>Hyphodiscus</taxon>
    </lineage>
</organism>
<evidence type="ECO:0000256" key="4">
    <source>
        <dbReference type="ARBA" id="ARBA00023136"/>
    </source>
</evidence>
<dbReference type="Pfam" id="PF06398">
    <property type="entry name" value="Pex24p"/>
    <property type="match status" value="2"/>
</dbReference>
<comment type="subcellular location">
    <subcellularLocation>
        <location evidence="1">Endomembrane system</location>
        <topology evidence="1">Multi-pass membrane protein</topology>
    </subcellularLocation>
</comment>
<feature type="compositionally biased region" description="Basic and acidic residues" evidence="5">
    <location>
        <begin position="353"/>
        <end position="378"/>
    </location>
</feature>
<comment type="caution">
    <text evidence="8">The sequence shown here is derived from an EMBL/GenBank/DDBJ whole genome shotgun (WGS) entry which is preliminary data.</text>
</comment>
<accession>A0A9P6VK31</accession>
<dbReference type="GO" id="GO:0005778">
    <property type="term" value="C:peroxisomal membrane"/>
    <property type="evidence" value="ECO:0007669"/>
    <property type="project" value="UniProtKB-ARBA"/>
</dbReference>
<reference evidence="8" key="1">
    <citation type="submission" date="2019-07" db="EMBL/GenBank/DDBJ databases">
        <title>Hyphodiscus hymeniophilus genome sequencing and assembly.</title>
        <authorList>
            <person name="Kramer G."/>
            <person name="Nodwell J."/>
        </authorList>
    </citation>
    <scope>NUCLEOTIDE SEQUENCE</scope>
    <source>
        <strain evidence="8">ATCC 34498</strain>
    </source>
</reference>
<keyword evidence="9" id="KW-1185">Reference proteome</keyword>
<dbReference type="Proteomes" id="UP000785200">
    <property type="component" value="Unassembled WGS sequence"/>
</dbReference>
<dbReference type="GO" id="GO:0012505">
    <property type="term" value="C:endomembrane system"/>
    <property type="evidence" value="ECO:0007669"/>
    <property type="project" value="UniProtKB-SubCell"/>
</dbReference>
<feature type="region of interest" description="Disordered" evidence="5">
    <location>
        <begin position="1"/>
        <end position="32"/>
    </location>
</feature>
<feature type="compositionally biased region" description="Low complexity" evidence="5">
    <location>
        <begin position="283"/>
        <end position="319"/>
    </location>
</feature>
<keyword evidence="2" id="KW-0812">Transmembrane</keyword>
<feature type="domain" description="Peroxin/Ferlin" evidence="6">
    <location>
        <begin position="155"/>
        <end position="223"/>
    </location>
</feature>
<evidence type="ECO:0000259" key="6">
    <source>
        <dbReference type="SMART" id="SM00693"/>
    </source>
</evidence>
<feature type="region of interest" description="Disordered" evidence="5">
    <location>
        <begin position="283"/>
        <end position="378"/>
    </location>
</feature>
<dbReference type="EMBL" id="VNKQ01000007">
    <property type="protein sequence ID" value="KAG0649656.1"/>
    <property type="molecule type" value="Genomic_DNA"/>
</dbReference>
<feature type="compositionally biased region" description="Basic and acidic residues" evidence="5">
    <location>
        <begin position="120"/>
        <end position="129"/>
    </location>
</feature>
<keyword evidence="4" id="KW-0472">Membrane</keyword>
<dbReference type="SMART" id="SM00694">
    <property type="entry name" value="DysFC"/>
    <property type="match status" value="1"/>
</dbReference>
<evidence type="ECO:0000313" key="8">
    <source>
        <dbReference type="EMBL" id="KAG0649656.1"/>
    </source>
</evidence>
<name>A0A9P6VK31_9HELO</name>
<evidence type="ECO:0000313" key="9">
    <source>
        <dbReference type="Proteomes" id="UP000785200"/>
    </source>
</evidence>
<evidence type="ECO:0000256" key="1">
    <source>
        <dbReference type="ARBA" id="ARBA00004127"/>
    </source>
</evidence>
<evidence type="ECO:0000256" key="2">
    <source>
        <dbReference type="ARBA" id="ARBA00022692"/>
    </source>
</evidence>
<sequence>MYSRRYSPLSSTGWTGEKQKKGHKKADSEVTNTKHQKTLDEIVETLKVFTSRCNVLLDPLLELTDFLSTQRTATSATTRPALTILLIRILLITPLGWNALPHLAFPAKQGLQLEVASPEASEKRPDLPPRKTPAIQNDASLAASSATKRRPDAPGVKFTFILYENQRRWVGLGWTTSLFAYERAAWTDEHLNPAPVKEQFELPDVEGGGARWRWAEGSQWLVEGAGEYDEGGAKAKSDATDGGQGWIYYDNKWQNGHRGQDSWGRYTRRRKWYRDAELVEISPSTEITPSPTPTRNTTPETTRTSNTSSSEAPPEYAESVKSTGSKGSGFRPGSTRRRGTVGSRRSSLSMKTTSDDDRPPRLREADWGIGDDVRMALE</sequence>
<dbReference type="InterPro" id="IPR010482">
    <property type="entry name" value="TECPR1-like_DysF"/>
</dbReference>
<evidence type="ECO:0000256" key="5">
    <source>
        <dbReference type="SAM" id="MobiDB-lite"/>
    </source>
</evidence>
<dbReference type="InterPro" id="IPR052646">
    <property type="entry name" value="Peroxisomal_PEX28-32"/>
</dbReference>
<dbReference type="InterPro" id="IPR006614">
    <property type="entry name" value="Peroxin/Ferlin"/>
</dbReference>
<dbReference type="OrthoDB" id="5586090at2759"/>
<feature type="domain" description="Peroxin/Ferlin" evidence="7">
    <location>
        <begin position="245"/>
        <end position="279"/>
    </location>
</feature>
<dbReference type="PANTHER" id="PTHR31679">
    <property type="entry name" value="PEROXISOMAL MEMBRANE PROTEIN PEX30-RELATED"/>
    <property type="match status" value="1"/>
</dbReference>
<feature type="region of interest" description="Disordered" evidence="5">
    <location>
        <begin position="116"/>
        <end position="150"/>
    </location>
</feature>
<evidence type="ECO:0000256" key="3">
    <source>
        <dbReference type="ARBA" id="ARBA00022989"/>
    </source>
</evidence>
<dbReference type="AlphaFoldDB" id="A0A9P6VK31"/>
<evidence type="ECO:0000259" key="7">
    <source>
        <dbReference type="SMART" id="SM00694"/>
    </source>
</evidence>
<feature type="compositionally biased region" description="Low complexity" evidence="5">
    <location>
        <begin position="340"/>
        <end position="349"/>
    </location>
</feature>
<protein>
    <submittedName>
        <fullName evidence="8">Peroxisomal membrane PEX30</fullName>
    </submittedName>
</protein>
<gene>
    <name evidence="8" type="ORF">D0Z07_3681</name>
</gene>
<dbReference type="SMART" id="SM00693">
    <property type="entry name" value="DysFN"/>
    <property type="match status" value="1"/>
</dbReference>
<feature type="compositionally biased region" description="Polar residues" evidence="5">
    <location>
        <begin position="134"/>
        <end position="146"/>
    </location>
</feature>